<dbReference type="Proteomes" id="UP000325434">
    <property type="component" value="Unassembled WGS sequence"/>
</dbReference>
<accession>A0A5N6GL58</accession>
<dbReference type="AlphaFoldDB" id="A0A5N6GL58"/>
<name>A0A5N6GL58_ASPFL</name>
<organism evidence="1">
    <name type="scientific">Aspergillus flavus</name>
    <dbReference type="NCBI Taxonomy" id="5059"/>
    <lineage>
        <taxon>Eukaryota</taxon>
        <taxon>Fungi</taxon>
        <taxon>Dikarya</taxon>
        <taxon>Ascomycota</taxon>
        <taxon>Pezizomycotina</taxon>
        <taxon>Eurotiomycetes</taxon>
        <taxon>Eurotiomycetidae</taxon>
        <taxon>Eurotiales</taxon>
        <taxon>Aspergillaceae</taxon>
        <taxon>Aspergillus</taxon>
        <taxon>Aspergillus subgen. Circumdati</taxon>
    </lineage>
</organism>
<gene>
    <name evidence="1" type="ORF">BDV35DRAFT_10879</name>
</gene>
<reference evidence="1" key="1">
    <citation type="submission" date="2019-04" db="EMBL/GenBank/DDBJ databases">
        <title>Friends and foes A comparative genomics study of 23 Aspergillus species from section Flavi.</title>
        <authorList>
            <consortium name="DOE Joint Genome Institute"/>
            <person name="Kjaerbolling I."/>
            <person name="Vesth T."/>
            <person name="Frisvad J.C."/>
            <person name="Nybo J.L."/>
            <person name="Theobald S."/>
            <person name="Kildgaard S."/>
            <person name="Isbrandt T."/>
            <person name="Kuo A."/>
            <person name="Sato A."/>
            <person name="Lyhne E.K."/>
            <person name="Kogle M.E."/>
            <person name="Wiebenga A."/>
            <person name="Kun R.S."/>
            <person name="Lubbers R.J."/>
            <person name="Makela M.R."/>
            <person name="Barry K."/>
            <person name="Chovatia M."/>
            <person name="Clum A."/>
            <person name="Daum C."/>
            <person name="Haridas S."/>
            <person name="He G."/>
            <person name="LaButti K."/>
            <person name="Lipzen A."/>
            <person name="Mondo S."/>
            <person name="Riley R."/>
            <person name="Salamov A."/>
            <person name="Simmons B.A."/>
            <person name="Magnuson J.K."/>
            <person name="Henrissat B."/>
            <person name="Mortensen U.H."/>
            <person name="Larsen T.O."/>
            <person name="Devries R.P."/>
            <person name="Grigoriev I.V."/>
            <person name="Machida M."/>
            <person name="Baker S.E."/>
            <person name="Andersen M.R."/>
        </authorList>
    </citation>
    <scope>NUCLEOTIDE SEQUENCE [LARGE SCALE GENOMIC DNA]</scope>
    <source>
        <strain evidence="1">CBS 121.62</strain>
    </source>
</reference>
<dbReference type="EMBL" id="ML734650">
    <property type="protein sequence ID" value="KAB8243062.1"/>
    <property type="molecule type" value="Genomic_DNA"/>
</dbReference>
<sequence>MTAHGPCLYYPSCHDAICLTNNDNTFFPFILSSAYSIACVGTVAGQLARMSNCNLALSWLWLCRRSADIESEISPTSDVLDVCPAALLRWHTSIDDLEHPCIYAL</sequence>
<proteinExistence type="predicted"/>
<protein>
    <submittedName>
        <fullName evidence="1">Uncharacterized protein</fullName>
    </submittedName>
</protein>
<evidence type="ECO:0000313" key="1">
    <source>
        <dbReference type="EMBL" id="KAB8243062.1"/>
    </source>
</evidence>